<comment type="caution">
    <text evidence="2">The sequence shown here is derived from an EMBL/GenBank/DDBJ whole genome shotgun (WGS) entry which is preliminary data.</text>
</comment>
<feature type="transmembrane region" description="Helical" evidence="1">
    <location>
        <begin position="16"/>
        <end position="41"/>
    </location>
</feature>
<keyword evidence="1" id="KW-0472">Membrane</keyword>
<proteinExistence type="predicted"/>
<accession>V2Y5U2</accession>
<dbReference type="Proteomes" id="UP000017559">
    <property type="component" value="Unassembled WGS sequence"/>
</dbReference>
<keyword evidence="1" id="KW-1133">Transmembrane helix</keyword>
<feature type="transmembrane region" description="Helical" evidence="1">
    <location>
        <begin position="70"/>
        <end position="91"/>
    </location>
</feature>
<evidence type="ECO:0000313" key="3">
    <source>
        <dbReference type="Proteomes" id="UP000017559"/>
    </source>
</evidence>
<sequence>MDTHSSLPLLHLGDTFGAFLIAVIMSSCLYGVTCLQTWYYFRTYNDRLLLRIMFSLFCNNPLALKTASWSAAFTVPLSTAINTIMHLFYAARMYNVGDRRDRRIPPIVCILKVLQIVVGNLYSNLFMSTLNLRKIHAKALLPVSVEPSHLSFAMTGNLSSGIGSTHPVEVRFPEPPIQSSQSWSAKCE</sequence>
<dbReference type="OrthoDB" id="2535105at2759"/>
<organism evidence="2 3">
    <name type="scientific">Moniliophthora roreri (strain MCA 2997)</name>
    <name type="common">Cocoa frosty pod rot fungus</name>
    <name type="synonym">Crinipellis roreri</name>
    <dbReference type="NCBI Taxonomy" id="1381753"/>
    <lineage>
        <taxon>Eukaryota</taxon>
        <taxon>Fungi</taxon>
        <taxon>Dikarya</taxon>
        <taxon>Basidiomycota</taxon>
        <taxon>Agaricomycotina</taxon>
        <taxon>Agaricomycetes</taxon>
        <taxon>Agaricomycetidae</taxon>
        <taxon>Agaricales</taxon>
        <taxon>Marasmiineae</taxon>
        <taxon>Marasmiaceae</taxon>
        <taxon>Moniliophthora</taxon>
    </lineage>
</organism>
<feature type="transmembrane region" description="Helical" evidence="1">
    <location>
        <begin position="48"/>
        <end position="64"/>
    </location>
</feature>
<gene>
    <name evidence="2" type="ORF">Moror_11984</name>
</gene>
<dbReference type="AlphaFoldDB" id="V2Y5U2"/>
<dbReference type="KEGG" id="mrr:Moror_11984"/>
<dbReference type="EMBL" id="AWSO01000852">
    <property type="protein sequence ID" value="ESK87024.1"/>
    <property type="molecule type" value="Genomic_DNA"/>
</dbReference>
<feature type="transmembrane region" description="Helical" evidence="1">
    <location>
        <begin position="103"/>
        <end position="122"/>
    </location>
</feature>
<keyword evidence="1" id="KW-0812">Transmembrane</keyword>
<evidence type="ECO:0000313" key="2">
    <source>
        <dbReference type="EMBL" id="ESK87024.1"/>
    </source>
</evidence>
<reference evidence="2 3" key="1">
    <citation type="journal article" date="2014" name="BMC Genomics">
        <title>Genome and secretome analysis of the hemibiotrophic fungal pathogen, Moniliophthora roreri, which causes frosty pod rot disease of cacao: mechanisms of the biotrophic and necrotrophic phases.</title>
        <authorList>
            <person name="Meinhardt L.W."/>
            <person name="Costa G.G.L."/>
            <person name="Thomazella D.P.T."/>
            <person name="Teixeira P.J.P.L."/>
            <person name="Carazzolle M.F."/>
            <person name="Schuster S.C."/>
            <person name="Carlson J.E."/>
            <person name="Guiltinan M.J."/>
            <person name="Mieczkowski P."/>
            <person name="Farmer A."/>
            <person name="Ramaraj T."/>
            <person name="Crozier J."/>
            <person name="Davis R.E."/>
            <person name="Shao J."/>
            <person name="Melnick R.L."/>
            <person name="Pereira G.A.G."/>
            <person name="Bailey B.A."/>
        </authorList>
    </citation>
    <scope>NUCLEOTIDE SEQUENCE [LARGE SCALE GENOMIC DNA]</scope>
    <source>
        <strain evidence="2 3">MCA 2997</strain>
    </source>
</reference>
<dbReference type="HOGENOM" id="CLU_1441403_0_0_1"/>
<protein>
    <submittedName>
        <fullName evidence="2">Uncharacterized protein</fullName>
    </submittedName>
</protein>
<evidence type="ECO:0000256" key="1">
    <source>
        <dbReference type="SAM" id="Phobius"/>
    </source>
</evidence>
<name>V2Y5U2_MONRO</name>
<keyword evidence="3" id="KW-1185">Reference proteome</keyword>